<sequence length="120" mass="12692">MVTGTNARGDKRGTSPKPDDAHPAKIEFQNSKNSMIKVGGGKDVAKAIGAAGTNVQTGWVDKVKVYFGGSKAKVDAIKKSVDKNKKKEKKKARKKAKAAGEELSASEEEEDESDEADDGA</sequence>
<evidence type="ECO:0000313" key="4">
    <source>
        <dbReference type="Proteomes" id="UP001152797"/>
    </source>
</evidence>
<name>A0A9P1FV69_9DINO</name>
<evidence type="ECO:0000313" key="3">
    <source>
        <dbReference type="EMBL" id="CAL4778096.1"/>
    </source>
</evidence>
<dbReference type="EMBL" id="CAMXCT020001513">
    <property type="protein sequence ID" value="CAL1144159.1"/>
    <property type="molecule type" value="Genomic_DNA"/>
</dbReference>
<feature type="compositionally biased region" description="Basic residues" evidence="1">
    <location>
        <begin position="86"/>
        <end position="97"/>
    </location>
</feature>
<keyword evidence="4" id="KW-1185">Reference proteome</keyword>
<feature type="region of interest" description="Disordered" evidence="1">
    <location>
        <begin position="1"/>
        <end position="34"/>
    </location>
</feature>
<protein>
    <submittedName>
        <fullName evidence="2">Uncharacterized protein</fullName>
    </submittedName>
</protein>
<comment type="caution">
    <text evidence="2">The sequence shown here is derived from an EMBL/GenBank/DDBJ whole genome shotgun (WGS) entry which is preliminary data.</text>
</comment>
<proteinExistence type="predicted"/>
<evidence type="ECO:0000256" key="1">
    <source>
        <dbReference type="SAM" id="MobiDB-lite"/>
    </source>
</evidence>
<organism evidence="2">
    <name type="scientific">Cladocopium goreaui</name>
    <dbReference type="NCBI Taxonomy" id="2562237"/>
    <lineage>
        <taxon>Eukaryota</taxon>
        <taxon>Sar</taxon>
        <taxon>Alveolata</taxon>
        <taxon>Dinophyceae</taxon>
        <taxon>Suessiales</taxon>
        <taxon>Symbiodiniaceae</taxon>
        <taxon>Cladocopium</taxon>
    </lineage>
</organism>
<feature type="region of interest" description="Disordered" evidence="1">
    <location>
        <begin position="77"/>
        <end position="120"/>
    </location>
</feature>
<dbReference type="Proteomes" id="UP001152797">
    <property type="component" value="Unassembled WGS sequence"/>
</dbReference>
<gene>
    <name evidence="2" type="ORF">C1SCF055_LOCUS17741</name>
</gene>
<evidence type="ECO:0000313" key="2">
    <source>
        <dbReference type="EMBL" id="CAI3990784.1"/>
    </source>
</evidence>
<dbReference type="EMBL" id="CAMXCT010001513">
    <property type="protein sequence ID" value="CAI3990784.1"/>
    <property type="molecule type" value="Genomic_DNA"/>
</dbReference>
<accession>A0A9P1FV69</accession>
<feature type="compositionally biased region" description="Basic and acidic residues" evidence="1">
    <location>
        <begin position="8"/>
        <end position="25"/>
    </location>
</feature>
<reference evidence="2" key="1">
    <citation type="submission" date="2022-10" db="EMBL/GenBank/DDBJ databases">
        <authorList>
            <person name="Chen Y."/>
            <person name="Dougan E. K."/>
            <person name="Chan C."/>
            <person name="Rhodes N."/>
            <person name="Thang M."/>
        </authorList>
    </citation>
    <scope>NUCLEOTIDE SEQUENCE</scope>
</reference>
<dbReference type="EMBL" id="CAMXCT030001513">
    <property type="protein sequence ID" value="CAL4778096.1"/>
    <property type="molecule type" value="Genomic_DNA"/>
</dbReference>
<feature type="compositionally biased region" description="Acidic residues" evidence="1">
    <location>
        <begin position="104"/>
        <end position="120"/>
    </location>
</feature>
<reference evidence="3 4" key="2">
    <citation type="submission" date="2024-05" db="EMBL/GenBank/DDBJ databases">
        <authorList>
            <person name="Chen Y."/>
            <person name="Shah S."/>
            <person name="Dougan E. K."/>
            <person name="Thang M."/>
            <person name="Chan C."/>
        </authorList>
    </citation>
    <scope>NUCLEOTIDE SEQUENCE [LARGE SCALE GENOMIC DNA]</scope>
</reference>
<dbReference type="AlphaFoldDB" id="A0A9P1FV69"/>